<feature type="region of interest" description="Disordered" evidence="1">
    <location>
        <begin position="107"/>
        <end position="168"/>
    </location>
</feature>
<accession>A0A1D1ZIF4</accession>
<evidence type="ECO:0000313" key="2">
    <source>
        <dbReference type="EMBL" id="JAT66601.1"/>
    </source>
</evidence>
<dbReference type="PANTHER" id="PTHR37255:SF1">
    <property type="entry name" value="OS07G0669600 PROTEIN"/>
    <property type="match status" value="1"/>
</dbReference>
<dbReference type="PANTHER" id="PTHR37255">
    <property type="entry name" value="OS07G0669600 PROTEIN"/>
    <property type="match status" value="1"/>
</dbReference>
<feature type="compositionally biased region" description="Basic and acidic residues" evidence="1">
    <location>
        <begin position="158"/>
        <end position="168"/>
    </location>
</feature>
<feature type="region of interest" description="Disordered" evidence="1">
    <location>
        <begin position="25"/>
        <end position="45"/>
    </location>
</feature>
<feature type="compositionally biased region" description="Basic residues" evidence="1">
    <location>
        <begin position="143"/>
        <end position="154"/>
    </location>
</feature>
<proteinExistence type="predicted"/>
<name>A0A1D1ZIF4_9ARAE</name>
<sequence>RGFFAESGRLLFFATSYRSDAATARRRPYGTPVQMQGGGGDKGSLELTDAERRALRGSKLAHPGGPLATNKAAALAKFLERKLQQPGGLESIDPDLLEVAVKNAKETVKASGTSNSGRIVRHVSTFDDHPSEEFAQQDMQETRKRKKKKKKVVKSSKASKEVLQKQSK</sequence>
<evidence type="ECO:0000256" key="1">
    <source>
        <dbReference type="SAM" id="MobiDB-lite"/>
    </source>
</evidence>
<protein>
    <submittedName>
        <fullName evidence="2">Polyprotein</fullName>
    </submittedName>
</protein>
<organism evidence="2">
    <name type="scientific">Anthurium amnicola</name>
    <dbReference type="NCBI Taxonomy" id="1678845"/>
    <lineage>
        <taxon>Eukaryota</taxon>
        <taxon>Viridiplantae</taxon>
        <taxon>Streptophyta</taxon>
        <taxon>Embryophyta</taxon>
        <taxon>Tracheophyta</taxon>
        <taxon>Spermatophyta</taxon>
        <taxon>Magnoliopsida</taxon>
        <taxon>Liliopsida</taxon>
        <taxon>Araceae</taxon>
        <taxon>Pothoideae</taxon>
        <taxon>Potheae</taxon>
        <taxon>Anthurium</taxon>
    </lineage>
</organism>
<feature type="non-terminal residue" evidence="2">
    <location>
        <position position="1"/>
    </location>
</feature>
<dbReference type="EMBL" id="GDJX01001335">
    <property type="protein sequence ID" value="JAT66601.1"/>
    <property type="molecule type" value="Transcribed_RNA"/>
</dbReference>
<dbReference type="AlphaFoldDB" id="A0A1D1ZIF4"/>
<gene>
    <name evidence="2" type="primary">POLG_70</name>
    <name evidence="2" type="ORF">g.79012</name>
</gene>
<reference evidence="2" key="1">
    <citation type="submission" date="2015-07" db="EMBL/GenBank/DDBJ databases">
        <title>Transcriptome Assembly of Anthurium amnicola.</title>
        <authorList>
            <person name="Suzuki J."/>
        </authorList>
    </citation>
    <scope>NUCLEOTIDE SEQUENCE</scope>
</reference>